<feature type="region of interest" description="Disordered" evidence="1">
    <location>
        <begin position="674"/>
        <end position="742"/>
    </location>
</feature>
<dbReference type="RefSeq" id="XP_005844557.1">
    <property type="nucleotide sequence ID" value="XM_005844495.1"/>
</dbReference>
<dbReference type="GO" id="GO:0005730">
    <property type="term" value="C:nucleolus"/>
    <property type="evidence" value="ECO:0007669"/>
    <property type="project" value="TreeGrafter"/>
</dbReference>
<gene>
    <name evidence="3" type="ORF">CHLNCDRAFT_54386</name>
</gene>
<evidence type="ECO:0000313" key="3">
    <source>
        <dbReference type="EMBL" id="EFN52455.1"/>
    </source>
</evidence>
<dbReference type="Pfam" id="PF04003">
    <property type="entry name" value="Utp12"/>
    <property type="match status" value="1"/>
</dbReference>
<organism evidence="4">
    <name type="scientific">Chlorella variabilis</name>
    <name type="common">Green alga</name>
    <dbReference type="NCBI Taxonomy" id="554065"/>
    <lineage>
        <taxon>Eukaryota</taxon>
        <taxon>Viridiplantae</taxon>
        <taxon>Chlorophyta</taxon>
        <taxon>core chlorophytes</taxon>
        <taxon>Trebouxiophyceae</taxon>
        <taxon>Chlorellales</taxon>
        <taxon>Chlorellaceae</taxon>
        <taxon>Chlorella clade</taxon>
        <taxon>Chlorella</taxon>
    </lineage>
</organism>
<dbReference type="Proteomes" id="UP000008141">
    <property type="component" value="Unassembled WGS sequence"/>
</dbReference>
<keyword evidence="4" id="KW-1185">Reference proteome</keyword>
<dbReference type="GO" id="GO:0003723">
    <property type="term" value="F:RNA binding"/>
    <property type="evidence" value="ECO:0007669"/>
    <property type="project" value="TreeGrafter"/>
</dbReference>
<dbReference type="InterPro" id="IPR042859">
    <property type="entry name" value="NOL11"/>
</dbReference>
<evidence type="ECO:0000256" key="1">
    <source>
        <dbReference type="SAM" id="MobiDB-lite"/>
    </source>
</evidence>
<accession>E1ZNQ1</accession>
<dbReference type="OrthoDB" id="513382at2759"/>
<feature type="compositionally biased region" description="Low complexity" evidence="1">
    <location>
        <begin position="674"/>
        <end position="694"/>
    </location>
</feature>
<sequence>MSHVYPLCTGPVAGACSLGKGRVLVSVQGDGVTCYDVDTRKPVAAWALGATEQEFSSAAVYDYATNVCYAPVRQRGTASAGKTGGSVLAWSADATGGSITQLARSMHLPALHALFPVSHTPEGEEEEAAAAEAEEKAEAEQVDGSGAAVPGAVAVFAAGGAALCSGTEVVAEAEEARVVHTVAAAYQRGVLVAVHAEPRAGGAASATVYRVQGGKLEVEPAVELVAPSAGCRAVAAATTAERTAVLWSDGTVAFYLVPGDKRPLVPGPDHAGPRRRAAVQRRLAGFRLPAGKQKGGGGKKRGAAAEPEAAAGGVAMAAMGEKQVAVVGWAAGSEGAAVLRLVVLEQAAACVQIAHDFSAADVGLAALDPSKPVQVGSLGPGSNQLAVTVGTAVLIVTCSDLKPPTLVNLLGALSVDKALAAARRGGGGGDAAGSGLLPLPPPAGGGGAAGALLGSTAAVSPAAAAAARVLHGDELAALCAPFGGALRPVVVDMQLEEPEQPGQWLVRAREVSVRCTDAEGDAAVAAEERRVWQAVQQPAAAALGSDAALRAALEPLLELRRRTGLPLSHRLLCGLLMLAAEHQHWGSVAAILEVQHPGLLSDVPALAAAAADAGQLGAMERLVCGSGDTPPAEVAALLHVLLSPASGEAAERGRIERHEAAAAAAAAAAEAARQAAAAGPQAQQAQQAQQQQGEDPATPGRALGRRRRRRAAEEADAADVAAAGGAAGQQGAESAPPPVAAPLAVPGARERAVSACCQAAVQGFTPADSCLHPLVAARHRPATLREALRSLPAQQAVRLLGYLAALLRNHARLVGGCAVGWQPPLELPAGLVLPRMGQALEWANALLDATLVKLSHEPEAQPLVEELHQVVDQQAAEARPLQRLSGALAQLLEQQQQQQQSRSVALAADYSVQWLDLRILAPEQRDQPGQ</sequence>
<feature type="compositionally biased region" description="Low complexity" evidence="1">
    <location>
        <begin position="718"/>
        <end position="732"/>
    </location>
</feature>
<evidence type="ECO:0000313" key="4">
    <source>
        <dbReference type="Proteomes" id="UP000008141"/>
    </source>
</evidence>
<dbReference type="STRING" id="554065.E1ZNQ1"/>
<dbReference type="KEGG" id="cvr:CHLNCDRAFT_54386"/>
<dbReference type="GO" id="GO:0030490">
    <property type="term" value="P:maturation of SSU-rRNA"/>
    <property type="evidence" value="ECO:0007669"/>
    <property type="project" value="InterPro"/>
</dbReference>
<dbReference type="PANTHER" id="PTHR15633">
    <property type="entry name" value="NUCLEOLAR PROTEIN 11"/>
    <property type="match status" value="1"/>
</dbReference>
<reference evidence="3 4" key="1">
    <citation type="journal article" date="2010" name="Plant Cell">
        <title>The Chlorella variabilis NC64A genome reveals adaptation to photosymbiosis, coevolution with viruses, and cryptic sex.</title>
        <authorList>
            <person name="Blanc G."/>
            <person name="Duncan G."/>
            <person name="Agarkova I."/>
            <person name="Borodovsky M."/>
            <person name="Gurnon J."/>
            <person name="Kuo A."/>
            <person name="Lindquist E."/>
            <person name="Lucas S."/>
            <person name="Pangilinan J."/>
            <person name="Polle J."/>
            <person name="Salamov A."/>
            <person name="Terry A."/>
            <person name="Yamada T."/>
            <person name="Dunigan D.D."/>
            <person name="Grigoriev I.V."/>
            <person name="Claverie J.M."/>
            <person name="Van Etten J.L."/>
        </authorList>
    </citation>
    <scope>NUCLEOTIDE SEQUENCE [LARGE SCALE GENOMIC DNA]</scope>
    <source>
        <strain evidence="3 4">NC64A</strain>
    </source>
</reference>
<name>E1ZNQ1_CHLVA</name>
<dbReference type="InterPro" id="IPR007148">
    <property type="entry name" value="SSU_processome_Utp12"/>
</dbReference>
<dbReference type="GeneID" id="17351901"/>
<protein>
    <recommendedName>
        <fullName evidence="2">Small-subunit processome Utp12 domain-containing protein</fullName>
    </recommendedName>
</protein>
<dbReference type="EMBL" id="GL433856">
    <property type="protein sequence ID" value="EFN52455.1"/>
    <property type="molecule type" value="Genomic_DNA"/>
</dbReference>
<feature type="domain" description="Small-subunit processome Utp12" evidence="2">
    <location>
        <begin position="777"/>
        <end position="889"/>
    </location>
</feature>
<evidence type="ECO:0000259" key="2">
    <source>
        <dbReference type="Pfam" id="PF04003"/>
    </source>
</evidence>
<dbReference type="PANTHER" id="PTHR15633:SF2">
    <property type="entry name" value="NUCLEOLAR PROTEIN 11"/>
    <property type="match status" value="1"/>
</dbReference>
<dbReference type="AlphaFoldDB" id="E1ZNQ1"/>
<proteinExistence type="predicted"/>
<dbReference type="InParanoid" id="E1ZNQ1"/>